<dbReference type="RefSeq" id="WP_131901046.1">
    <property type="nucleotide sequence ID" value="NZ_SMKU01000276.1"/>
</dbReference>
<dbReference type="EMBL" id="SMKU01000276">
    <property type="protein sequence ID" value="TDD72487.1"/>
    <property type="molecule type" value="Genomic_DNA"/>
</dbReference>
<protein>
    <submittedName>
        <fullName evidence="3">Uncharacterized protein</fullName>
    </submittedName>
</protein>
<dbReference type="Proteomes" id="UP000294513">
    <property type="component" value="Unassembled WGS sequence"/>
</dbReference>
<feature type="transmembrane region" description="Helical" evidence="2">
    <location>
        <begin position="6"/>
        <end position="24"/>
    </location>
</feature>
<keyword evidence="2" id="KW-0472">Membrane</keyword>
<evidence type="ECO:0000313" key="3">
    <source>
        <dbReference type="EMBL" id="TDD72487.1"/>
    </source>
</evidence>
<name>A0A4V2YT49_9ACTN</name>
<proteinExistence type="predicted"/>
<keyword evidence="4" id="KW-1185">Reference proteome</keyword>
<keyword evidence="2" id="KW-1133">Transmembrane helix</keyword>
<evidence type="ECO:0000256" key="1">
    <source>
        <dbReference type="SAM" id="MobiDB-lite"/>
    </source>
</evidence>
<sequence length="63" mass="6505">MTYLSGLLGIVAIAMMVTLVGLAVRRDRAIRRDAPDSVAASRQAGTALMSRTEGGPTPPPAVP</sequence>
<reference evidence="3 4" key="1">
    <citation type="submission" date="2019-03" db="EMBL/GenBank/DDBJ databases">
        <title>Draft genome sequences of novel Actinobacteria.</title>
        <authorList>
            <person name="Sahin N."/>
            <person name="Ay H."/>
            <person name="Saygin H."/>
        </authorList>
    </citation>
    <scope>NUCLEOTIDE SEQUENCE [LARGE SCALE GENOMIC DNA]</scope>
    <source>
        <strain evidence="3 4">H3C3</strain>
    </source>
</reference>
<dbReference type="AlphaFoldDB" id="A0A4V2YT49"/>
<comment type="caution">
    <text evidence="3">The sequence shown here is derived from an EMBL/GenBank/DDBJ whole genome shotgun (WGS) entry which is preliminary data.</text>
</comment>
<evidence type="ECO:0000313" key="4">
    <source>
        <dbReference type="Proteomes" id="UP000294513"/>
    </source>
</evidence>
<evidence type="ECO:0000256" key="2">
    <source>
        <dbReference type="SAM" id="Phobius"/>
    </source>
</evidence>
<gene>
    <name evidence="3" type="ORF">E1298_35075</name>
</gene>
<accession>A0A4V2YT49</accession>
<feature type="region of interest" description="Disordered" evidence="1">
    <location>
        <begin position="33"/>
        <end position="63"/>
    </location>
</feature>
<organism evidence="3 4">
    <name type="scientific">Actinomadura rubrisoli</name>
    <dbReference type="NCBI Taxonomy" id="2530368"/>
    <lineage>
        <taxon>Bacteria</taxon>
        <taxon>Bacillati</taxon>
        <taxon>Actinomycetota</taxon>
        <taxon>Actinomycetes</taxon>
        <taxon>Streptosporangiales</taxon>
        <taxon>Thermomonosporaceae</taxon>
        <taxon>Actinomadura</taxon>
    </lineage>
</organism>
<keyword evidence="2" id="KW-0812">Transmembrane</keyword>